<dbReference type="Pfam" id="PF13489">
    <property type="entry name" value="Methyltransf_23"/>
    <property type="match status" value="1"/>
</dbReference>
<keyword evidence="4" id="KW-1185">Reference proteome</keyword>
<dbReference type="SUPFAM" id="SSF53335">
    <property type="entry name" value="S-adenosyl-L-methionine-dependent methyltransferases"/>
    <property type="match status" value="1"/>
</dbReference>
<dbReference type="Gene3D" id="3.40.50.720">
    <property type="entry name" value="NAD(P)-binding Rossmann-like Domain"/>
    <property type="match status" value="1"/>
</dbReference>
<dbReference type="PANTHER" id="PTHR43861:SF5">
    <property type="entry name" value="BLL5978 PROTEIN"/>
    <property type="match status" value="1"/>
</dbReference>
<dbReference type="AlphaFoldDB" id="A0A2T6B5P8"/>
<organism evidence="3 4">
    <name type="scientific">Allosediminivita pacifica</name>
    <dbReference type="NCBI Taxonomy" id="1267769"/>
    <lineage>
        <taxon>Bacteria</taxon>
        <taxon>Pseudomonadati</taxon>
        <taxon>Pseudomonadota</taxon>
        <taxon>Alphaproteobacteria</taxon>
        <taxon>Rhodobacterales</taxon>
        <taxon>Paracoccaceae</taxon>
        <taxon>Allosediminivita</taxon>
    </lineage>
</organism>
<dbReference type="InterPro" id="IPR038576">
    <property type="entry name" value="Methyltransf_Zn-bd_dom_put_sf"/>
</dbReference>
<reference evidence="3 4" key="1">
    <citation type="submission" date="2018-04" db="EMBL/GenBank/DDBJ databases">
        <title>Genomic Encyclopedia of Archaeal and Bacterial Type Strains, Phase II (KMG-II): from individual species to whole genera.</title>
        <authorList>
            <person name="Goeker M."/>
        </authorList>
    </citation>
    <scope>NUCLEOTIDE SEQUENCE [LARGE SCALE GENOMIC DNA]</scope>
    <source>
        <strain evidence="3 4">DSM 29329</strain>
    </source>
</reference>
<dbReference type="PANTHER" id="PTHR43861">
    <property type="entry name" value="TRANS-ACONITATE 2-METHYLTRANSFERASE-RELATED"/>
    <property type="match status" value="1"/>
</dbReference>
<protein>
    <submittedName>
        <fullName evidence="3">Methyltransferase family protein</fullName>
    </submittedName>
</protein>
<dbReference type="Pfam" id="PF08484">
    <property type="entry name" value="Methyltransf_14"/>
    <property type="match status" value="1"/>
</dbReference>
<evidence type="ECO:0000313" key="4">
    <source>
        <dbReference type="Proteomes" id="UP000244069"/>
    </source>
</evidence>
<dbReference type="GO" id="GO:0008168">
    <property type="term" value="F:methyltransferase activity"/>
    <property type="evidence" value="ECO:0007669"/>
    <property type="project" value="UniProtKB-KW"/>
</dbReference>
<name>A0A2T6B5P8_9RHOB</name>
<evidence type="ECO:0000259" key="2">
    <source>
        <dbReference type="Pfam" id="PF08484"/>
    </source>
</evidence>
<dbReference type="EMBL" id="QBKN01000003">
    <property type="protein sequence ID" value="PTX51378.1"/>
    <property type="molecule type" value="Genomic_DNA"/>
</dbReference>
<dbReference type="GO" id="GO:0032259">
    <property type="term" value="P:methylation"/>
    <property type="evidence" value="ECO:0007669"/>
    <property type="project" value="UniProtKB-KW"/>
</dbReference>
<keyword evidence="3" id="KW-0489">Methyltransferase</keyword>
<evidence type="ECO:0000259" key="1">
    <source>
        <dbReference type="Pfam" id="PF08421"/>
    </source>
</evidence>
<keyword evidence="3" id="KW-0808">Transferase</keyword>
<proteinExistence type="predicted"/>
<dbReference type="InterPro" id="IPR013630">
    <property type="entry name" value="Methyltransf_Zn-bd_dom_put"/>
</dbReference>
<dbReference type="Gene3D" id="3.40.50.150">
    <property type="entry name" value="Vaccinia Virus protein VP39"/>
    <property type="match status" value="1"/>
</dbReference>
<comment type="caution">
    <text evidence="3">The sequence shown here is derived from an EMBL/GenBank/DDBJ whole genome shotgun (WGS) entry which is preliminary data.</text>
</comment>
<dbReference type="Gene3D" id="6.20.50.110">
    <property type="entry name" value="Methyltransferase, zinc-binding domain"/>
    <property type="match status" value="1"/>
</dbReference>
<evidence type="ECO:0000313" key="3">
    <source>
        <dbReference type="EMBL" id="PTX51378.1"/>
    </source>
</evidence>
<feature type="domain" description="C-methyltransferase" evidence="2">
    <location>
        <begin position="246"/>
        <end position="405"/>
    </location>
</feature>
<dbReference type="InterPro" id="IPR029063">
    <property type="entry name" value="SAM-dependent_MTases_sf"/>
</dbReference>
<dbReference type="Pfam" id="PF08421">
    <property type="entry name" value="Methyltransf_13"/>
    <property type="match status" value="1"/>
</dbReference>
<dbReference type="InterPro" id="IPR013691">
    <property type="entry name" value="MeTrfase_14"/>
</dbReference>
<accession>A0A2T6B5P8</accession>
<dbReference type="Proteomes" id="UP000244069">
    <property type="component" value="Unassembled WGS sequence"/>
</dbReference>
<feature type="domain" description="Methyltransferase putative zinc binding" evidence="1">
    <location>
        <begin position="6"/>
        <end position="67"/>
    </location>
</feature>
<dbReference type="RefSeq" id="WP_244640970.1">
    <property type="nucleotide sequence ID" value="NZ_BMEZ01000003.1"/>
</dbReference>
<gene>
    <name evidence="3" type="ORF">C8N44_103122</name>
</gene>
<sequence length="425" mass="46199">MSDMTCRHCRAPLYKKILDLGHAPPSNAYLTQAALAEPETWYPLQLFLCTGCGLVQTRDFAAPEDIFGSDYVYFSSASEHWLGHAARFCRAATERLGLDKDSHVVEIASNDGYLLRNFVRAGISCLGIEPTASTAEAARAWDVPVRQAFFGKTLASELRQDRAADLLIGNNVLAHVPDINDFAEGLATLLAPEGAISLEFPHLLRLVEEGQFDTVYHEHYSYLSLGTVSRILGAAGLRVFDVEELPTHGGSLRIWACHKAAAQKMASSVAQALQHEEACGITEPAYFEDLQARADKAAAALRNFLADCERHNQRVAAYGAAAKGTTLLNYARTDARQIAYVCDGAPFKQGRFLPGCHVPVVGPEVLRGDPPDKLLILPWNLVDEIAPALRWLEKEHGTELMTTLPEPRPLAHGAAEIPHAAGAGG</sequence>